<feature type="region of interest" description="Disordered" evidence="1">
    <location>
        <begin position="96"/>
        <end position="125"/>
    </location>
</feature>
<name>A0ABR3EZV4_9AGAR</name>
<gene>
    <name evidence="2" type="ORF">V5O48_013521</name>
</gene>
<feature type="compositionally biased region" description="Polar residues" evidence="1">
    <location>
        <begin position="96"/>
        <end position="123"/>
    </location>
</feature>
<evidence type="ECO:0000313" key="3">
    <source>
        <dbReference type="Proteomes" id="UP001465976"/>
    </source>
</evidence>
<reference evidence="2 3" key="1">
    <citation type="submission" date="2024-02" db="EMBL/GenBank/DDBJ databases">
        <title>A draft genome for the cacao thread blight pathogen Marasmius crinis-equi.</title>
        <authorList>
            <person name="Cohen S.P."/>
            <person name="Baruah I.K."/>
            <person name="Amoako-Attah I."/>
            <person name="Bukari Y."/>
            <person name="Meinhardt L.W."/>
            <person name="Bailey B.A."/>
        </authorList>
    </citation>
    <scope>NUCLEOTIDE SEQUENCE [LARGE SCALE GENOMIC DNA]</scope>
    <source>
        <strain evidence="2 3">GH-76</strain>
    </source>
</reference>
<keyword evidence="3" id="KW-1185">Reference proteome</keyword>
<evidence type="ECO:0000313" key="2">
    <source>
        <dbReference type="EMBL" id="KAL0568465.1"/>
    </source>
</evidence>
<organism evidence="2 3">
    <name type="scientific">Marasmius crinis-equi</name>
    <dbReference type="NCBI Taxonomy" id="585013"/>
    <lineage>
        <taxon>Eukaryota</taxon>
        <taxon>Fungi</taxon>
        <taxon>Dikarya</taxon>
        <taxon>Basidiomycota</taxon>
        <taxon>Agaricomycotina</taxon>
        <taxon>Agaricomycetes</taxon>
        <taxon>Agaricomycetidae</taxon>
        <taxon>Agaricales</taxon>
        <taxon>Marasmiineae</taxon>
        <taxon>Marasmiaceae</taxon>
        <taxon>Marasmius</taxon>
    </lineage>
</organism>
<accession>A0ABR3EZV4</accession>
<evidence type="ECO:0000256" key="1">
    <source>
        <dbReference type="SAM" id="MobiDB-lite"/>
    </source>
</evidence>
<dbReference type="Proteomes" id="UP001465976">
    <property type="component" value="Unassembled WGS sequence"/>
</dbReference>
<sequence length="189" mass="21652">MVGIPIRRCRWSSAASSFNSNSLTTNLPRPLIAYTSHLLHPTTNFDPPLRIVEYFTSFLNEFQLDRHPRRTRAARVEFELEGARCKVAELKTRKIMTSSTRPSSQTDTIDITVSPNTRNTAYSHDTPFRRLQAHTRNTPSPFSVYLPQITLLLIIKAQAAYVAHVFAQPDEFDPIHESELARMLSRHDM</sequence>
<proteinExistence type="predicted"/>
<dbReference type="EMBL" id="JBAHYK010001332">
    <property type="protein sequence ID" value="KAL0568465.1"/>
    <property type="molecule type" value="Genomic_DNA"/>
</dbReference>
<protein>
    <submittedName>
        <fullName evidence="2">Uncharacterized protein</fullName>
    </submittedName>
</protein>
<comment type="caution">
    <text evidence="2">The sequence shown here is derived from an EMBL/GenBank/DDBJ whole genome shotgun (WGS) entry which is preliminary data.</text>
</comment>